<evidence type="ECO:0000313" key="2">
    <source>
        <dbReference type="EMBL" id="TQV71457.1"/>
    </source>
</evidence>
<keyword evidence="3" id="KW-1185">Reference proteome</keyword>
<dbReference type="OrthoDB" id="5290748at2"/>
<accession>A0A545T2K8</accession>
<dbReference type="RefSeq" id="WP_142943856.1">
    <property type="nucleotide sequence ID" value="NZ_VIKR01000006.1"/>
</dbReference>
<reference evidence="2 3" key="1">
    <citation type="submission" date="2019-06" db="EMBL/GenBank/DDBJ databases">
        <title>Draft genome of Aliikangiella marina GYP-15.</title>
        <authorList>
            <person name="Wang G."/>
        </authorList>
    </citation>
    <scope>NUCLEOTIDE SEQUENCE [LARGE SCALE GENOMIC DNA]</scope>
    <source>
        <strain evidence="2 3">GYP-15</strain>
    </source>
</reference>
<comment type="caution">
    <text evidence="2">The sequence shown here is derived from an EMBL/GenBank/DDBJ whole genome shotgun (WGS) entry which is preliminary data.</text>
</comment>
<name>A0A545T2K8_9GAMM</name>
<proteinExistence type="predicted"/>
<organism evidence="2 3">
    <name type="scientific">Aliikangiella marina</name>
    <dbReference type="NCBI Taxonomy" id="1712262"/>
    <lineage>
        <taxon>Bacteria</taxon>
        <taxon>Pseudomonadati</taxon>
        <taxon>Pseudomonadota</taxon>
        <taxon>Gammaproteobacteria</taxon>
        <taxon>Oceanospirillales</taxon>
        <taxon>Pleioneaceae</taxon>
        <taxon>Aliikangiella</taxon>
    </lineage>
</organism>
<sequence>MSNSVNSLLSESERFAYLQAMGITLWIPREQEVSQELSPSNEVAPKLTPTQVGDSEPSLIADQANYVGTEISDKENSDSDISDIENSRTENIQSKTIDTDKLTATNNDAEKNDVEQIDIAVTPAVDISENPAQISSGADSAIAEPYQKNIAVEENVNKESAADNSLAEESRSTAQSNIAHFVKIVPWQSGAPSNDSLLIICRHQVDQPAQSFARPSSPSQFMMDYIAALQSLRDEDDPCFVRLGHLSQAGLGKDCVSFDTVLTDINPKVTLILGEETVAELFDSQTKVADVRGKKLSLPDGRPCIVSYHPYSLIKNPQLKPLALEDLKLVKMLVEQSR</sequence>
<dbReference type="SUPFAM" id="SSF52141">
    <property type="entry name" value="Uracil-DNA glycosylase-like"/>
    <property type="match status" value="1"/>
</dbReference>
<feature type="region of interest" description="Disordered" evidence="1">
    <location>
        <begin position="35"/>
        <end position="90"/>
    </location>
</feature>
<gene>
    <name evidence="2" type="ORF">FLL45_20085</name>
</gene>
<dbReference type="AlphaFoldDB" id="A0A545T2K8"/>
<dbReference type="InterPro" id="IPR036895">
    <property type="entry name" value="Uracil-DNA_glycosylase-like_sf"/>
</dbReference>
<evidence type="ECO:0000313" key="3">
    <source>
        <dbReference type="Proteomes" id="UP000317839"/>
    </source>
</evidence>
<dbReference type="Gene3D" id="3.40.470.10">
    <property type="entry name" value="Uracil-DNA glycosylase-like domain"/>
    <property type="match status" value="1"/>
</dbReference>
<protein>
    <recommendedName>
        <fullName evidence="4">Uracil-DNA glycosylase-like domain-containing protein</fullName>
    </recommendedName>
</protein>
<dbReference type="Proteomes" id="UP000317839">
    <property type="component" value="Unassembled WGS sequence"/>
</dbReference>
<dbReference type="EMBL" id="VIKR01000006">
    <property type="protein sequence ID" value="TQV71457.1"/>
    <property type="molecule type" value="Genomic_DNA"/>
</dbReference>
<evidence type="ECO:0000256" key="1">
    <source>
        <dbReference type="SAM" id="MobiDB-lite"/>
    </source>
</evidence>
<evidence type="ECO:0008006" key="4">
    <source>
        <dbReference type="Google" id="ProtNLM"/>
    </source>
</evidence>